<accession>A0A921HNU2</accession>
<dbReference type="SUPFAM" id="SSF51735">
    <property type="entry name" value="NAD(P)-binding Rossmann-fold domains"/>
    <property type="match status" value="1"/>
</dbReference>
<dbReference type="GO" id="GO:0019354">
    <property type="term" value="P:siroheme biosynthetic process"/>
    <property type="evidence" value="ECO:0007669"/>
    <property type="project" value="InterPro"/>
</dbReference>
<dbReference type="EMBL" id="DYVR01000222">
    <property type="protein sequence ID" value="HJF85579.1"/>
    <property type="molecule type" value="Genomic_DNA"/>
</dbReference>
<proteinExistence type="predicted"/>
<protein>
    <recommendedName>
        <fullName evidence="2">precorrin-2 dehydrogenase</fullName>
        <ecNumber evidence="2">1.3.1.76</ecNumber>
    </recommendedName>
</protein>
<comment type="caution">
    <text evidence="8">The sequence shown here is derived from an EMBL/GenBank/DDBJ whole genome shotgun (WGS) entry which is preliminary data.</text>
</comment>
<dbReference type="InterPro" id="IPR028161">
    <property type="entry name" value="Met8-like"/>
</dbReference>
<dbReference type="Gene3D" id="1.10.8.610">
    <property type="entry name" value="SirC, precorrin-2 dehydrogenase, C-terminal helical domain-like"/>
    <property type="match status" value="1"/>
</dbReference>
<reference evidence="8" key="2">
    <citation type="submission" date="2021-09" db="EMBL/GenBank/DDBJ databases">
        <authorList>
            <person name="Gilroy R."/>
        </authorList>
    </citation>
    <scope>NUCLEOTIDE SEQUENCE</scope>
    <source>
        <strain evidence="8">7318</strain>
    </source>
</reference>
<comment type="pathway">
    <text evidence="1">Porphyrin-containing compound metabolism; siroheme biosynthesis; sirohydrochlorin from precorrin-2: step 1/1.</text>
</comment>
<dbReference type="PANTHER" id="PTHR35330:SF1">
    <property type="entry name" value="SIROHEME BIOSYNTHESIS PROTEIN MET8"/>
    <property type="match status" value="1"/>
</dbReference>
<dbReference type="Gene3D" id="3.40.50.720">
    <property type="entry name" value="NAD(P)-binding Rossmann-like Domain"/>
    <property type="match status" value="1"/>
</dbReference>
<keyword evidence="4" id="KW-0520">NAD</keyword>
<gene>
    <name evidence="8" type="ORF">K8V65_07965</name>
</gene>
<dbReference type="EC" id="1.3.1.76" evidence="2"/>
<comment type="catalytic activity">
    <reaction evidence="6">
        <text>precorrin-2 + NAD(+) = sirohydrochlorin + NADH + 2 H(+)</text>
        <dbReference type="Rhea" id="RHEA:15613"/>
        <dbReference type="ChEBI" id="CHEBI:15378"/>
        <dbReference type="ChEBI" id="CHEBI:57540"/>
        <dbReference type="ChEBI" id="CHEBI:57945"/>
        <dbReference type="ChEBI" id="CHEBI:58351"/>
        <dbReference type="ChEBI" id="CHEBI:58827"/>
        <dbReference type="EC" id="1.3.1.76"/>
    </reaction>
</comment>
<keyword evidence="5" id="KW-0627">Porphyrin biosynthesis</keyword>
<keyword evidence="3" id="KW-0560">Oxidoreductase</keyword>
<dbReference type="RefSeq" id="WP_303691312.1">
    <property type="nucleotide sequence ID" value="NZ_CAKMHU010000016.1"/>
</dbReference>
<dbReference type="InterPro" id="IPR042518">
    <property type="entry name" value="SirC_C"/>
</dbReference>
<evidence type="ECO:0000259" key="7">
    <source>
        <dbReference type="Pfam" id="PF10414"/>
    </source>
</evidence>
<name>A0A921HNU2_9FIRM</name>
<dbReference type="Pfam" id="PF13241">
    <property type="entry name" value="NAD_binding_7"/>
    <property type="match status" value="1"/>
</dbReference>
<dbReference type="PANTHER" id="PTHR35330">
    <property type="entry name" value="SIROHEME BIOSYNTHESIS PROTEIN MET8"/>
    <property type="match status" value="1"/>
</dbReference>
<dbReference type="Pfam" id="PF10414">
    <property type="entry name" value="CysG_dimeriser"/>
    <property type="match status" value="1"/>
</dbReference>
<dbReference type="InterPro" id="IPR019478">
    <property type="entry name" value="Sirohaem_synthase_dimer_dom"/>
</dbReference>
<dbReference type="GO" id="GO:0004325">
    <property type="term" value="F:ferrochelatase activity"/>
    <property type="evidence" value="ECO:0007669"/>
    <property type="project" value="InterPro"/>
</dbReference>
<organism evidence="8 9">
    <name type="scientific">Megamonas hypermegale</name>
    <dbReference type="NCBI Taxonomy" id="158847"/>
    <lineage>
        <taxon>Bacteria</taxon>
        <taxon>Bacillati</taxon>
        <taxon>Bacillota</taxon>
        <taxon>Negativicutes</taxon>
        <taxon>Selenomonadales</taxon>
        <taxon>Selenomonadaceae</taxon>
        <taxon>Megamonas</taxon>
    </lineage>
</organism>
<feature type="domain" description="Sirohaem synthase dimerisation" evidence="7">
    <location>
        <begin position="149"/>
        <end position="204"/>
    </location>
</feature>
<evidence type="ECO:0000256" key="5">
    <source>
        <dbReference type="ARBA" id="ARBA00023244"/>
    </source>
</evidence>
<dbReference type="InterPro" id="IPR036291">
    <property type="entry name" value="NAD(P)-bd_dom_sf"/>
</dbReference>
<evidence type="ECO:0000256" key="6">
    <source>
        <dbReference type="ARBA" id="ARBA00047561"/>
    </source>
</evidence>
<evidence type="ECO:0000256" key="2">
    <source>
        <dbReference type="ARBA" id="ARBA00012400"/>
    </source>
</evidence>
<dbReference type="InterPro" id="IPR006367">
    <property type="entry name" value="Sirohaem_synthase_N"/>
</dbReference>
<dbReference type="Proteomes" id="UP000780768">
    <property type="component" value="Unassembled WGS sequence"/>
</dbReference>
<evidence type="ECO:0000256" key="4">
    <source>
        <dbReference type="ARBA" id="ARBA00023027"/>
    </source>
</evidence>
<evidence type="ECO:0000313" key="8">
    <source>
        <dbReference type="EMBL" id="HJF85579.1"/>
    </source>
</evidence>
<dbReference type="GO" id="GO:0043115">
    <property type="term" value="F:precorrin-2 dehydrogenase activity"/>
    <property type="evidence" value="ECO:0007669"/>
    <property type="project" value="UniProtKB-EC"/>
</dbReference>
<evidence type="ECO:0000256" key="3">
    <source>
        <dbReference type="ARBA" id="ARBA00023002"/>
    </source>
</evidence>
<evidence type="ECO:0000256" key="1">
    <source>
        <dbReference type="ARBA" id="ARBA00005010"/>
    </source>
</evidence>
<dbReference type="NCBIfam" id="TIGR01470">
    <property type="entry name" value="cysG_Nterm"/>
    <property type="match status" value="1"/>
</dbReference>
<dbReference type="AlphaFoldDB" id="A0A921HNU2"/>
<evidence type="ECO:0000313" key="9">
    <source>
        <dbReference type="Proteomes" id="UP000780768"/>
    </source>
</evidence>
<sequence>MYPVNLILDDKPCVVIGGGHVALRKVEGLLEAKAKVTVISPMLVNELTNMVQNNLIIWKEKYYETGDLDGFELAICAVGEENASKQIWADAHKARILINVVDKLPLCDFALPAKIRRGDLLVTFSTNGKSPALSRYLRCRMEKEFDDTYALWLDRLSILRNEAIAKLPTSNDREIFWRSALSDEVMLLVQQKKYDEAEGAIKNAINSFRPQS</sequence>
<reference evidence="8" key="1">
    <citation type="journal article" date="2021" name="PeerJ">
        <title>Extensive microbial diversity within the chicken gut microbiome revealed by metagenomics and culture.</title>
        <authorList>
            <person name="Gilroy R."/>
            <person name="Ravi A."/>
            <person name="Getino M."/>
            <person name="Pursley I."/>
            <person name="Horton D.L."/>
            <person name="Alikhan N.F."/>
            <person name="Baker D."/>
            <person name="Gharbi K."/>
            <person name="Hall N."/>
            <person name="Watson M."/>
            <person name="Adriaenssens E.M."/>
            <person name="Foster-Nyarko E."/>
            <person name="Jarju S."/>
            <person name="Secka A."/>
            <person name="Antonio M."/>
            <person name="Oren A."/>
            <person name="Chaudhuri R.R."/>
            <person name="La Ragione R."/>
            <person name="Hildebrand F."/>
            <person name="Pallen M.J."/>
        </authorList>
    </citation>
    <scope>NUCLEOTIDE SEQUENCE</scope>
    <source>
        <strain evidence="8">7318</strain>
    </source>
</reference>
<dbReference type="SUPFAM" id="SSF75615">
    <property type="entry name" value="Siroheme synthase middle domains-like"/>
    <property type="match status" value="1"/>
</dbReference>